<proteinExistence type="predicted"/>
<reference evidence="1 2" key="1">
    <citation type="submission" date="2018-06" db="EMBL/GenBank/DDBJ databases">
        <authorList>
            <consortium name="Pathogen Informatics"/>
            <person name="Doyle S."/>
        </authorList>
    </citation>
    <scope>NUCLEOTIDE SEQUENCE [LARGE SCALE GENOMIC DNA]</scope>
    <source>
        <strain evidence="1 2">NCTC9706</strain>
    </source>
</reference>
<organism evidence="1 2">
    <name type="scientific">Escherichia coli</name>
    <dbReference type="NCBI Taxonomy" id="562"/>
    <lineage>
        <taxon>Bacteria</taxon>
        <taxon>Pseudomonadati</taxon>
        <taxon>Pseudomonadota</taxon>
        <taxon>Gammaproteobacteria</taxon>
        <taxon>Enterobacterales</taxon>
        <taxon>Enterobacteriaceae</taxon>
        <taxon>Escherichia</taxon>
    </lineage>
</organism>
<protein>
    <submittedName>
        <fullName evidence="1">Phage protein</fullName>
    </submittedName>
</protein>
<dbReference type="Proteomes" id="UP000254460">
    <property type="component" value="Unassembled WGS sequence"/>
</dbReference>
<evidence type="ECO:0000313" key="1">
    <source>
        <dbReference type="EMBL" id="STO40078.1"/>
    </source>
</evidence>
<gene>
    <name evidence="1" type="ORF">NCTC9706_04365</name>
</gene>
<dbReference type="AlphaFoldDB" id="A0A0M1U5P3"/>
<sequence>MAGVMKIECPACHCRAAIRKTAWQDDAKTLAVVYCTCTNSDCNMRFSLNLSDLRVISPSDLQTDGVVKALLQRLKPDERQMALDILLSDGA</sequence>
<dbReference type="EMBL" id="UGGJ01000005">
    <property type="protein sequence ID" value="STO40078.1"/>
    <property type="molecule type" value="Genomic_DNA"/>
</dbReference>
<accession>A0A0M1U5P3</accession>
<dbReference type="RefSeq" id="WP_000929361.1">
    <property type="nucleotide sequence ID" value="NZ_CABEFB020000006.1"/>
</dbReference>
<evidence type="ECO:0000313" key="2">
    <source>
        <dbReference type="Proteomes" id="UP000254460"/>
    </source>
</evidence>
<name>A0A0M1U5P3_ECOLX</name>